<reference evidence="1 2" key="1">
    <citation type="journal article" date="2009" name="Stand. Genomic Sci.">
        <title>Complete genome sequence of Slackia heliotrinireducens type strain (RHS 1).</title>
        <authorList>
            <person name="Pukall R."/>
            <person name="Lapidus A."/>
            <person name="Nolan M."/>
            <person name="Copeland A."/>
            <person name="Glavina Del Rio T."/>
            <person name="Lucas S."/>
            <person name="Chen F."/>
            <person name="Tice H."/>
            <person name="Cheng J.F."/>
            <person name="Chertkov O."/>
            <person name="Bruce D."/>
            <person name="Goodwin L."/>
            <person name="Kuske C."/>
            <person name="Brettin T."/>
            <person name="Detter J.C."/>
            <person name="Han C."/>
            <person name="Pitluck S."/>
            <person name="Pati A."/>
            <person name="Mavrommatis K."/>
            <person name="Ivanova N."/>
            <person name="Ovchinnikova G."/>
            <person name="Chen A."/>
            <person name="Palaniappan K."/>
            <person name="Schneider S."/>
            <person name="Rohde M."/>
            <person name="Chain P."/>
            <person name="D'haeseleer P."/>
            <person name="Goker M."/>
            <person name="Bristow J."/>
            <person name="Eisen J.A."/>
            <person name="Markowitz V."/>
            <person name="Kyrpides N.C."/>
            <person name="Klenk H.P."/>
            <person name="Hugenholtz P."/>
        </authorList>
    </citation>
    <scope>NUCLEOTIDE SEQUENCE [LARGE SCALE GENOMIC DNA]</scope>
    <source>
        <strain evidence="2">ATCC 29202 / DSM 20476 / NCTC 11029 / RHS 1</strain>
    </source>
</reference>
<gene>
    <name evidence="1" type="ordered locus">Shel_23790</name>
</gene>
<dbReference type="AlphaFoldDB" id="C7N1U7"/>
<evidence type="ECO:0000313" key="2">
    <source>
        <dbReference type="Proteomes" id="UP000002026"/>
    </source>
</evidence>
<proteinExistence type="predicted"/>
<organism evidence="1 2">
    <name type="scientific">Slackia heliotrinireducens (strain ATCC 29202 / DSM 20476 / NCTC 11029 / RHS 1)</name>
    <name type="common">Peptococcus heliotrinreducens</name>
    <dbReference type="NCBI Taxonomy" id="471855"/>
    <lineage>
        <taxon>Bacteria</taxon>
        <taxon>Bacillati</taxon>
        <taxon>Actinomycetota</taxon>
        <taxon>Coriobacteriia</taxon>
        <taxon>Eggerthellales</taxon>
        <taxon>Eggerthellaceae</taxon>
        <taxon>Slackia</taxon>
    </lineage>
</organism>
<dbReference type="RefSeq" id="WP_012799488.1">
    <property type="nucleotide sequence ID" value="NC_013165.1"/>
</dbReference>
<dbReference type="HOGENOM" id="CLU_637152_0_0_11"/>
<evidence type="ECO:0008006" key="3">
    <source>
        <dbReference type="Google" id="ProtNLM"/>
    </source>
</evidence>
<protein>
    <recommendedName>
        <fullName evidence="3">Polysaccharide pyruvyl transferase domain-containing protein</fullName>
    </recommendedName>
</protein>
<dbReference type="Proteomes" id="UP000002026">
    <property type="component" value="Chromosome"/>
</dbReference>
<evidence type="ECO:0000313" key="1">
    <source>
        <dbReference type="EMBL" id="ACV23388.1"/>
    </source>
</evidence>
<dbReference type="eggNOG" id="COG2327">
    <property type="taxonomic scope" value="Bacteria"/>
</dbReference>
<keyword evidence="2" id="KW-1185">Reference proteome</keyword>
<sequence>MDRILALIVRFCAFLGRFTNRVSYRPLDSHGADDPLKILLVGYNGARNTGSDVRVASLITQLNDEFGSDRIRMSLMSLDPSSTEPYLAPNVDAIPFDTMFFLPLLKACSTHEVIILCEGSMLKSKFANGLTLFMCEAAGIAKAQHKPCIAYGGEAGDMDAFVSNTARKLCTDAKFIARTEGSREAMRQLGFEAELGTDTAWTFDGAHASEKARDLLVSQGWNGTQPLLGIAVINPFCWPAKPSLGRLAKSALTGTWEQHYQKWYFFSWSEERARAFETYLQKMAQAVEDACAKYGFFPVIIGMEKLDLEACTRLGAMTERPHASILSNNQDGYVISEVIGMLSRLATSRYHAAVLAIKQGICPIGVSMDERLQNLFEDAGISKTLLLSVNDPALETSMAKALDEVSNLSQEKHAELSRYVDDRRALCRRMAVDTKRYLAEFSPLAHDLHLKEA</sequence>
<name>C7N1U7_SLAHD</name>
<accession>C7N1U7</accession>
<dbReference type="PANTHER" id="PTHR36836">
    <property type="entry name" value="COLANIC ACID BIOSYNTHESIS PROTEIN WCAK"/>
    <property type="match status" value="1"/>
</dbReference>
<dbReference type="KEGG" id="shi:Shel_23790"/>
<dbReference type="PANTHER" id="PTHR36836:SF1">
    <property type="entry name" value="COLANIC ACID BIOSYNTHESIS PROTEIN WCAK"/>
    <property type="match status" value="1"/>
</dbReference>
<dbReference type="EMBL" id="CP001684">
    <property type="protein sequence ID" value="ACV23388.1"/>
    <property type="molecule type" value="Genomic_DNA"/>
</dbReference>
<dbReference type="STRING" id="471855.Shel_23790"/>